<dbReference type="AlphaFoldDB" id="A0AAV2RR21"/>
<sequence>MLEPTIFGVTISRAVPTCFKQNIEVVMANHIVPILLRDESDKQLFTTENTHTLQEDLNFLWGQESLGILPYEIHGDNKIAIDMFVDTVERDSNTGKFTVRLPWNNKKYMLAENIQIAAARTRRQQEIMIKDSPYGEAICTAKAELELGDYIEIVHTTSQNKYYLLFRGVCKDSNTTACRMVMDASSKASVSDISLNQALYKGPNLILDLAFCLLRFMLGAFGAIADIDKRSCKFSSQSVIGMHFFSGTKIPTTEVADLSHIDTKQSCLAVSVPLSFWQLSLKK</sequence>
<dbReference type="PANTHER" id="PTHR47331:SF5">
    <property type="entry name" value="RIBONUCLEASE H"/>
    <property type="match status" value="1"/>
</dbReference>
<dbReference type="Proteomes" id="UP001497623">
    <property type="component" value="Unassembled WGS sequence"/>
</dbReference>
<name>A0AAV2RR21_MEGNR</name>
<dbReference type="PANTHER" id="PTHR47331">
    <property type="entry name" value="PHD-TYPE DOMAIN-CONTAINING PROTEIN"/>
    <property type="match status" value="1"/>
</dbReference>
<proteinExistence type="predicted"/>
<accession>A0AAV2RR21</accession>
<comment type="caution">
    <text evidence="1">The sequence shown here is derived from an EMBL/GenBank/DDBJ whole genome shotgun (WGS) entry which is preliminary data.</text>
</comment>
<organism evidence="1 2">
    <name type="scientific">Meganyctiphanes norvegica</name>
    <name type="common">Northern krill</name>
    <name type="synonym">Thysanopoda norvegica</name>
    <dbReference type="NCBI Taxonomy" id="48144"/>
    <lineage>
        <taxon>Eukaryota</taxon>
        <taxon>Metazoa</taxon>
        <taxon>Ecdysozoa</taxon>
        <taxon>Arthropoda</taxon>
        <taxon>Crustacea</taxon>
        <taxon>Multicrustacea</taxon>
        <taxon>Malacostraca</taxon>
        <taxon>Eumalacostraca</taxon>
        <taxon>Eucarida</taxon>
        <taxon>Euphausiacea</taxon>
        <taxon>Euphausiidae</taxon>
        <taxon>Meganyctiphanes</taxon>
    </lineage>
</organism>
<protein>
    <submittedName>
        <fullName evidence="1">Uncharacterized protein</fullName>
    </submittedName>
</protein>
<dbReference type="EMBL" id="CAXKWB010028366">
    <property type="protein sequence ID" value="CAL4133689.1"/>
    <property type="molecule type" value="Genomic_DNA"/>
</dbReference>
<gene>
    <name evidence="1" type="ORF">MNOR_LOCUS27255</name>
</gene>
<evidence type="ECO:0000313" key="2">
    <source>
        <dbReference type="Proteomes" id="UP001497623"/>
    </source>
</evidence>
<reference evidence="1 2" key="1">
    <citation type="submission" date="2024-05" db="EMBL/GenBank/DDBJ databases">
        <authorList>
            <person name="Wallberg A."/>
        </authorList>
    </citation>
    <scope>NUCLEOTIDE SEQUENCE [LARGE SCALE GENOMIC DNA]</scope>
</reference>
<evidence type="ECO:0000313" key="1">
    <source>
        <dbReference type="EMBL" id="CAL4133689.1"/>
    </source>
</evidence>
<keyword evidence="2" id="KW-1185">Reference proteome</keyword>